<accession>A0A382CHQ1</accession>
<organism evidence="1">
    <name type="scientific">marine metagenome</name>
    <dbReference type="NCBI Taxonomy" id="408172"/>
    <lineage>
        <taxon>unclassified sequences</taxon>
        <taxon>metagenomes</taxon>
        <taxon>ecological metagenomes</taxon>
    </lineage>
</organism>
<sequence length="32" mass="3580">MKTFLIVVVVSTIFAQTPERAVSQVFPVDLED</sequence>
<dbReference type="AlphaFoldDB" id="A0A382CHQ1"/>
<dbReference type="EMBL" id="UINC01034274">
    <property type="protein sequence ID" value="SVB24857.1"/>
    <property type="molecule type" value="Genomic_DNA"/>
</dbReference>
<name>A0A382CHQ1_9ZZZZ</name>
<gene>
    <name evidence="1" type="ORF">METZ01_LOCUS177711</name>
</gene>
<feature type="non-terminal residue" evidence="1">
    <location>
        <position position="32"/>
    </location>
</feature>
<reference evidence="1" key="1">
    <citation type="submission" date="2018-05" db="EMBL/GenBank/DDBJ databases">
        <authorList>
            <person name="Lanie J.A."/>
            <person name="Ng W.-L."/>
            <person name="Kazmierczak K.M."/>
            <person name="Andrzejewski T.M."/>
            <person name="Davidsen T.M."/>
            <person name="Wayne K.J."/>
            <person name="Tettelin H."/>
            <person name="Glass J.I."/>
            <person name="Rusch D."/>
            <person name="Podicherti R."/>
            <person name="Tsui H.-C.T."/>
            <person name="Winkler M.E."/>
        </authorList>
    </citation>
    <scope>NUCLEOTIDE SEQUENCE</scope>
</reference>
<evidence type="ECO:0000313" key="1">
    <source>
        <dbReference type="EMBL" id="SVB24857.1"/>
    </source>
</evidence>
<protein>
    <submittedName>
        <fullName evidence="1">Uncharacterized protein</fullName>
    </submittedName>
</protein>
<proteinExistence type="predicted"/>